<evidence type="ECO:0000313" key="1">
    <source>
        <dbReference type="EMBL" id="TBU13052.1"/>
    </source>
</evidence>
<dbReference type="AlphaFoldDB" id="A0A4V2JXT8"/>
<evidence type="ECO:0000313" key="2">
    <source>
        <dbReference type="Proteomes" id="UP000292282"/>
    </source>
</evidence>
<accession>A0A4V2JXT8</accession>
<organism evidence="1 2">
    <name type="scientific">Hamiltosporidium tvaerminnensis</name>
    <dbReference type="NCBI Taxonomy" id="1176355"/>
    <lineage>
        <taxon>Eukaryota</taxon>
        <taxon>Fungi</taxon>
        <taxon>Fungi incertae sedis</taxon>
        <taxon>Microsporidia</taxon>
        <taxon>Dubosqiidae</taxon>
        <taxon>Hamiltosporidium</taxon>
    </lineage>
</organism>
<sequence length="101" mass="11936">MIRLEIDKDKSATFHECCEDRDNLIEGVTVYKYLEIIEDRKSNPTLNAFYEIQITDNKNDAVRAVLEKKRIFFAQDLNGVELRCEHMILQHLNSIKTIKDY</sequence>
<name>A0A4V2JXT8_9MICR</name>
<reference evidence="1 2" key="1">
    <citation type="submission" date="2017-12" db="EMBL/GenBank/DDBJ databases">
        <authorList>
            <person name="Pombert J.-F."/>
            <person name="Haag K.L."/>
            <person name="Ebert D."/>
        </authorList>
    </citation>
    <scope>NUCLEOTIDE SEQUENCE [LARGE SCALE GENOMIC DNA]</scope>
    <source>
        <strain evidence="1">IL-G-3</strain>
    </source>
</reference>
<proteinExistence type="predicted"/>
<dbReference type="OrthoDB" id="2194416at2759"/>
<protein>
    <submittedName>
        <fullName evidence="1">Uncharacterized protein</fullName>
    </submittedName>
</protein>
<comment type="caution">
    <text evidence="1">The sequence shown here is derived from an EMBL/GenBank/DDBJ whole genome shotgun (WGS) entry which is preliminary data.</text>
</comment>
<gene>
    <name evidence="1" type="ORF">CWI38_0547p0030</name>
</gene>
<dbReference type="EMBL" id="PITK01000547">
    <property type="protein sequence ID" value="TBU13052.1"/>
    <property type="molecule type" value="Genomic_DNA"/>
</dbReference>
<dbReference type="VEuPathDB" id="MicrosporidiaDB:CWI38_0547p0030"/>
<keyword evidence="2" id="KW-1185">Reference proteome</keyword>
<dbReference type="Proteomes" id="UP000292282">
    <property type="component" value="Unassembled WGS sequence"/>
</dbReference>